<gene>
    <name evidence="11" type="ORF">L249_0460</name>
</gene>
<keyword evidence="5" id="KW-0539">Nucleus</keyword>
<evidence type="ECO:0000256" key="7">
    <source>
        <dbReference type="ARBA" id="ARBA00044529"/>
    </source>
</evidence>
<dbReference type="Pfam" id="PF09302">
    <property type="entry name" value="XLF"/>
    <property type="match status" value="1"/>
</dbReference>
<evidence type="ECO:0000256" key="5">
    <source>
        <dbReference type="ARBA" id="ARBA00023242"/>
    </source>
</evidence>
<sequence>MAAADADAASAAAASAWHPLPLPASPALLVSARVAASSYVVRLTDMANVWEESLSSDGICARSTAENTSIDPSDTPENMARFLASLVSALDPLRPGHGDTSLCLTPASGRDDDGGLVLTVTCPLTGFAPLTWPIHLTKCPPSAVATHLVLPLFRSHHAGQLVIESLVQVLGYKDAVIAKMADKLEALGTGLEQVFPSLLGRSKVTRSAAGGKVKGLAPFDRAQFGLGSTEGSARLQALAGLGDGHFASEGWWRDFGKSRKHMSHDGASLPYSAKATGQDGDNEFQVQATPPGLASVAEPSGDNQAESLIPDSYPTAFAPPPTHHVPEKATSTFLGTIGGKTSTISTAQAKGSESAVDDSETASEASDDDATASAGSDACPSSSAANAATTDVKRGVIGSIGGKRVVEECPGASHDRNPSRKVGVIGGIGRSPPSKPWQEEIDRGSLKVSNDVHRETSQERADCRREEIKRDLERKAASGPAKKKRRF</sequence>
<evidence type="ECO:0000256" key="8">
    <source>
        <dbReference type="SAM" id="MobiDB-lite"/>
    </source>
</evidence>
<comment type="subcellular location">
    <subcellularLocation>
        <location evidence="1">Nucleus</location>
    </subcellularLocation>
</comment>
<dbReference type="InterPro" id="IPR015381">
    <property type="entry name" value="XLF-like_N"/>
</dbReference>
<dbReference type="PANTHER" id="PTHR32235">
    <property type="entry name" value="NON-HOMOLOGOUS END-JOINING FACTOR 1"/>
    <property type="match status" value="1"/>
</dbReference>
<dbReference type="STRING" id="1330021.A0A367LF14"/>
<keyword evidence="2" id="KW-0227">DNA damage</keyword>
<dbReference type="GO" id="GO:0032807">
    <property type="term" value="C:DNA ligase IV complex"/>
    <property type="evidence" value="ECO:0007669"/>
    <property type="project" value="TreeGrafter"/>
</dbReference>
<dbReference type="InterPro" id="IPR052287">
    <property type="entry name" value="NHEJ_factor"/>
</dbReference>
<feature type="region of interest" description="Disordered" evidence="8">
    <location>
        <begin position="345"/>
        <end position="487"/>
    </location>
</feature>
<comment type="similarity">
    <text evidence="6">Belongs to the XRCC4-XLF family. XLF subfamily.</text>
</comment>
<reference evidence="11 12" key="1">
    <citation type="journal article" date="2015" name="BMC Genomics">
        <title>Insights from the genome of Ophiocordyceps polyrhachis-furcata to pathogenicity and host specificity in insect fungi.</title>
        <authorList>
            <person name="Wichadakul D."/>
            <person name="Kobmoo N."/>
            <person name="Ingsriswang S."/>
            <person name="Tangphatsornruang S."/>
            <person name="Chantasingh D."/>
            <person name="Luangsa-ard J.J."/>
            <person name="Eurwilaichitr L."/>
        </authorList>
    </citation>
    <scope>NUCLEOTIDE SEQUENCE [LARGE SCALE GENOMIC DNA]</scope>
    <source>
        <strain evidence="11 12">BCC 54312</strain>
    </source>
</reference>
<evidence type="ECO:0000256" key="6">
    <source>
        <dbReference type="ARBA" id="ARBA00025747"/>
    </source>
</evidence>
<protein>
    <recommendedName>
        <fullName evidence="7">Non-homologous end-joining factor 1</fullName>
    </recommendedName>
</protein>
<dbReference type="GO" id="GO:0006303">
    <property type="term" value="P:double-strand break repair via nonhomologous end joining"/>
    <property type="evidence" value="ECO:0007669"/>
    <property type="project" value="UniProtKB-ARBA"/>
</dbReference>
<feature type="region of interest" description="Disordered" evidence="8">
    <location>
        <begin position="263"/>
        <end position="328"/>
    </location>
</feature>
<proteinExistence type="inferred from homology"/>
<dbReference type="Gene3D" id="2.170.210.10">
    <property type="entry name" value="DNA double-strand break repair and VJ recombination XRCC4, N-terminal"/>
    <property type="match status" value="1"/>
</dbReference>
<feature type="domain" description="XLF-like N-terminal" evidence="9">
    <location>
        <begin position="17"/>
        <end position="138"/>
    </location>
</feature>
<keyword evidence="4" id="KW-0234">DNA repair</keyword>
<feature type="compositionally biased region" description="Basic and acidic residues" evidence="8">
    <location>
        <begin position="437"/>
        <end position="476"/>
    </location>
</feature>
<feature type="domain" description="XLF-like coiled-coil region" evidence="10">
    <location>
        <begin position="140"/>
        <end position="192"/>
    </location>
</feature>
<keyword evidence="12" id="KW-1185">Reference proteome</keyword>
<dbReference type="PANTHER" id="PTHR32235:SF1">
    <property type="entry name" value="NON-HOMOLOGOUS END-JOINING FACTOR 1"/>
    <property type="match status" value="1"/>
</dbReference>
<dbReference type="CDD" id="cd22285">
    <property type="entry name" value="HD_XLF_N"/>
    <property type="match status" value="1"/>
</dbReference>
<evidence type="ECO:0000259" key="10">
    <source>
        <dbReference type="Pfam" id="PF21928"/>
    </source>
</evidence>
<feature type="compositionally biased region" description="Acidic residues" evidence="8">
    <location>
        <begin position="355"/>
        <end position="370"/>
    </location>
</feature>
<keyword evidence="3" id="KW-0238">DNA-binding</keyword>
<dbReference type="EMBL" id="LKCN02000007">
    <property type="protein sequence ID" value="RCI13007.1"/>
    <property type="molecule type" value="Genomic_DNA"/>
</dbReference>
<evidence type="ECO:0000259" key="9">
    <source>
        <dbReference type="Pfam" id="PF09302"/>
    </source>
</evidence>
<dbReference type="Pfam" id="PF21928">
    <property type="entry name" value="XLF_CC"/>
    <property type="match status" value="1"/>
</dbReference>
<evidence type="ECO:0000313" key="11">
    <source>
        <dbReference type="EMBL" id="RCI13007.1"/>
    </source>
</evidence>
<evidence type="ECO:0000256" key="1">
    <source>
        <dbReference type="ARBA" id="ARBA00004123"/>
    </source>
</evidence>
<name>A0A367LF14_9HYPO</name>
<organism evidence="11 12">
    <name type="scientific">Ophiocordyceps polyrhachis-furcata BCC 54312</name>
    <dbReference type="NCBI Taxonomy" id="1330021"/>
    <lineage>
        <taxon>Eukaryota</taxon>
        <taxon>Fungi</taxon>
        <taxon>Dikarya</taxon>
        <taxon>Ascomycota</taxon>
        <taxon>Pezizomycotina</taxon>
        <taxon>Sordariomycetes</taxon>
        <taxon>Hypocreomycetidae</taxon>
        <taxon>Hypocreales</taxon>
        <taxon>Ophiocordycipitaceae</taxon>
        <taxon>Ophiocordyceps</taxon>
    </lineage>
</organism>
<evidence type="ECO:0000256" key="2">
    <source>
        <dbReference type="ARBA" id="ARBA00022763"/>
    </source>
</evidence>
<dbReference type="Proteomes" id="UP000253664">
    <property type="component" value="Unassembled WGS sequence"/>
</dbReference>
<dbReference type="InterPro" id="IPR053829">
    <property type="entry name" value="XLF-like_CC"/>
</dbReference>
<feature type="compositionally biased region" description="Polar residues" evidence="8">
    <location>
        <begin position="379"/>
        <end position="389"/>
    </location>
</feature>
<evidence type="ECO:0000256" key="4">
    <source>
        <dbReference type="ARBA" id="ARBA00023204"/>
    </source>
</evidence>
<dbReference type="OrthoDB" id="2155935at2759"/>
<comment type="caution">
    <text evidence="11">The sequence shown here is derived from an EMBL/GenBank/DDBJ whole genome shotgun (WGS) entry which is preliminary data.</text>
</comment>
<accession>A0A367LF14</accession>
<evidence type="ECO:0000256" key="3">
    <source>
        <dbReference type="ARBA" id="ARBA00023125"/>
    </source>
</evidence>
<evidence type="ECO:0000313" key="12">
    <source>
        <dbReference type="Proteomes" id="UP000253664"/>
    </source>
</evidence>
<dbReference type="GO" id="GO:0045027">
    <property type="term" value="F:DNA end binding"/>
    <property type="evidence" value="ECO:0007669"/>
    <property type="project" value="TreeGrafter"/>
</dbReference>
<dbReference type="InterPro" id="IPR038051">
    <property type="entry name" value="XRCC4-like_N_sf"/>
</dbReference>
<dbReference type="AlphaFoldDB" id="A0A367LF14"/>